<dbReference type="Pfam" id="PF13672">
    <property type="entry name" value="PP2C_2"/>
    <property type="match status" value="1"/>
</dbReference>
<organism evidence="3 4">
    <name type="scientific">Yinghuangia soli</name>
    <dbReference type="NCBI Taxonomy" id="2908204"/>
    <lineage>
        <taxon>Bacteria</taxon>
        <taxon>Bacillati</taxon>
        <taxon>Actinomycetota</taxon>
        <taxon>Actinomycetes</taxon>
        <taxon>Kitasatosporales</taxon>
        <taxon>Streptomycetaceae</taxon>
        <taxon>Yinghuangia</taxon>
    </lineage>
</organism>
<dbReference type="AlphaFoldDB" id="A0AA41TX91"/>
<protein>
    <submittedName>
        <fullName evidence="3">Protein phosphatase 2C domain-containing protein</fullName>
    </submittedName>
</protein>
<proteinExistence type="predicted"/>
<comment type="caution">
    <text evidence="3">The sequence shown here is derived from an EMBL/GenBank/DDBJ whole genome shotgun (WGS) entry which is preliminary data.</text>
</comment>
<evidence type="ECO:0000259" key="2">
    <source>
        <dbReference type="Pfam" id="PF13672"/>
    </source>
</evidence>
<dbReference type="Proteomes" id="UP001165378">
    <property type="component" value="Unassembled WGS sequence"/>
</dbReference>
<dbReference type="EMBL" id="JAKFHA010000002">
    <property type="protein sequence ID" value="MCF2526603.1"/>
    <property type="molecule type" value="Genomic_DNA"/>
</dbReference>
<reference evidence="3" key="1">
    <citation type="submission" date="2022-01" db="EMBL/GenBank/DDBJ databases">
        <title>Genome-Based Taxonomic Classification of the Phylum Actinobacteria.</title>
        <authorList>
            <person name="Gao Y."/>
        </authorList>
    </citation>
    <scope>NUCLEOTIDE SEQUENCE</scope>
    <source>
        <strain evidence="3">KLBMP 8922</strain>
    </source>
</reference>
<dbReference type="SUPFAM" id="SSF81606">
    <property type="entry name" value="PP2C-like"/>
    <property type="match status" value="1"/>
</dbReference>
<dbReference type="InterPro" id="IPR001932">
    <property type="entry name" value="PPM-type_phosphatase-like_dom"/>
</dbReference>
<dbReference type="InterPro" id="IPR036457">
    <property type="entry name" value="PPM-type-like_dom_sf"/>
</dbReference>
<evidence type="ECO:0000313" key="3">
    <source>
        <dbReference type="EMBL" id="MCF2526603.1"/>
    </source>
</evidence>
<gene>
    <name evidence="3" type="ORF">LZ495_05115</name>
</gene>
<feature type="region of interest" description="Disordered" evidence="1">
    <location>
        <begin position="245"/>
        <end position="273"/>
    </location>
</feature>
<feature type="domain" description="PPM-type phosphatase" evidence="2">
    <location>
        <begin position="13"/>
        <end position="217"/>
    </location>
</feature>
<dbReference type="Gene3D" id="3.60.40.10">
    <property type="entry name" value="PPM-type phosphatase domain"/>
    <property type="match status" value="1"/>
</dbReference>
<dbReference type="RefSeq" id="WP_235050710.1">
    <property type="nucleotide sequence ID" value="NZ_JAKFHA010000002.1"/>
</dbReference>
<name>A0AA41TX91_9ACTN</name>
<feature type="compositionally biased region" description="Basic and acidic residues" evidence="1">
    <location>
        <begin position="250"/>
        <end position="261"/>
    </location>
</feature>
<sequence length="273" mass="28759">MEFATEPGDPAKPNEDFIAAGPTTLVLLDGCGTPVGSPSGCIHSVAWYVGRLGLELFTRASTDHERTLTDCLADAITATAAQHADTCDLDHPGTPSATVIVARQVAEQLEYLVLADSTLAIETPDGIQVITDDREGQVGNKYRGPMDAAAAGTAEHVAAHRAYVEAMRAHRNQPGGFWVAATNPAAAAEALTGTIPLNKVQGITALSDGASRAVDRFELTDWQGALDILRQQGPEALIAQVRAAEQADPDGSRWPRGKAQDDATAAWCQSRPI</sequence>
<accession>A0AA41TX91</accession>
<evidence type="ECO:0000313" key="4">
    <source>
        <dbReference type="Proteomes" id="UP001165378"/>
    </source>
</evidence>
<evidence type="ECO:0000256" key="1">
    <source>
        <dbReference type="SAM" id="MobiDB-lite"/>
    </source>
</evidence>
<keyword evidence="4" id="KW-1185">Reference proteome</keyword>